<reference evidence="2 3" key="1">
    <citation type="submission" date="2024-08" db="EMBL/GenBank/DDBJ databases">
        <title>Sulfate-reducing bacteria isolated from formation water of the oil field in Kazakhstan and description of Pseudodesulfovibrio sp.</title>
        <authorList>
            <person name="Bidzhieva S.K."/>
            <person name="Tourova T.P."/>
            <person name="Grouzdev D.S."/>
            <person name="Beletsky A.V."/>
            <person name="Sokolova D.S."/>
            <person name="Samigullina S.R."/>
            <person name="Poltaraus A.B."/>
            <person name="Avtukh A.N."/>
            <person name="Tereshina V.M."/>
            <person name="Zhaparov N.S."/>
            <person name="Mardanov A.V."/>
            <person name="Nazina T.N."/>
        </authorList>
    </citation>
    <scope>NUCLEOTIDE SEQUENCE [LARGE SCALE GENOMIC DNA]</scope>
    <source>
        <strain evidence="2 3">9FUS</strain>
    </source>
</reference>
<gene>
    <name evidence="2" type="ORF">AB6M95_10860</name>
</gene>
<protein>
    <submittedName>
        <fullName evidence="2">YkgJ family cysteine cluster protein</fullName>
    </submittedName>
</protein>
<feature type="region of interest" description="Disordered" evidence="1">
    <location>
        <begin position="1"/>
        <end position="39"/>
    </location>
</feature>
<organism evidence="2 3">
    <name type="scientific">Pseudodesulfovibrio karagichevae</name>
    <dbReference type="NCBI Taxonomy" id="3239305"/>
    <lineage>
        <taxon>Bacteria</taxon>
        <taxon>Pseudomonadati</taxon>
        <taxon>Thermodesulfobacteriota</taxon>
        <taxon>Desulfovibrionia</taxon>
        <taxon>Desulfovibrionales</taxon>
        <taxon>Desulfovibrionaceae</taxon>
    </lineage>
</organism>
<comment type="caution">
    <text evidence="2">The sequence shown here is derived from an EMBL/GenBank/DDBJ whole genome shotgun (WGS) entry which is preliminary data.</text>
</comment>
<dbReference type="RefSeq" id="WP_371386772.1">
    <property type="nucleotide sequence ID" value="NZ_JBGLYH010000028.1"/>
</dbReference>
<name>A0ABV4K2Q6_9BACT</name>
<dbReference type="Proteomes" id="UP001568698">
    <property type="component" value="Unassembled WGS sequence"/>
</dbReference>
<dbReference type="Pfam" id="PF03692">
    <property type="entry name" value="CxxCxxCC"/>
    <property type="match status" value="1"/>
</dbReference>
<accession>A0ABV4K2Q6</accession>
<dbReference type="InterPro" id="IPR005358">
    <property type="entry name" value="Puta_zinc/iron-chelating_dom"/>
</dbReference>
<sequence>MAARSRSKTGKAKRSLRRPARSGPALPLASPAAQREALADRLSRERMEAFEAALRPQGESSDHPVKALHDAVREAYDVCESMLDELQLDPPPACKRGCIHCCYNQVAVTEPEALFLGLHLLGTRSPERLRDLADRARALTNGLRGKSWREIGMIRHRLPCLFLEDGGCSVYPARPLACRGWNSVDETMCLRSNLSQDAMAPIENHPIMRQIADSIQSGLLRGASSLGLEAGYLLMARAMALLLADDPEQGLIDGTADWLDGKPFFGRKTDW</sequence>
<feature type="compositionally biased region" description="Low complexity" evidence="1">
    <location>
        <begin position="21"/>
        <end position="33"/>
    </location>
</feature>
<evidence type="ECO:0000313" key="3">
    <source>
        <dbReference type="Proteomes" id="UP001568698"/>
    </source>
</evidence>
<keyword evidence="3" id="KW-1185">Reference proteome</keyword>
<dbReference type="EMBL" id="JBGLYH010000028">
    <property type="protein sequence ID" value="MEZ7197251.1"/>
    <property type="molecule type" value="Genomic_DNA"/>
</dbReference>
<feature type="compositionally biased region" description="Basic residues" evidence="1">
    <location>
        <begin position="1"/>
        <end position="20"/>
    </location>
</feature>
<evidence type="ECO:0000313" key="2">
    <source>
        <dbReference type="EMBL" id="MEZ7197251.1"/>
    </source>
</evidence>
<proteinExistence type="predicted"/>
<evidence type="ECO:0000256" key="1">
    <source>
        <dbReference type="SAM" id="MobiDB-lite"/>
    </source>
</evidence>